<keyword evidence="4" id="KW-1185">Reference proteome</keyword>
<evidence type="ECO:0000313" key="3">
    <source>
        <dbReference type="EMBL" id="SDG37002.1"/>
    </source>
</evidence>
<feature type="transmembrane region" description="Helical" evidence="1">
    <location>
        <begin position="224"/>
        <end position="244"/>
    </location>
</feature>
<dbReference type="InterPro" id="IPR000620">
    <property type="entry name" value="EamA_dom"/>
</dbReference>
<feature type="transmembrane region" description="Helical" evidence="1">
    <location>
        <begin position="256"/>
        <end position="275"/>
    </location>
</feature>
<dbReference type="InterPro" id="IPR037185">
    <property type="entry name" value="EmrE-like"/>
</dbReference>
<dbReference type="Pfam" id="PF00892">
    <property type="entry name" value="EamA"/>
    <property type="match status" value="2"/>
</dbReference>
<dbReference type="GO" id="GO:0016020">
    <property type="term" value="C:membrane"/>
    <property type="evidence" value="ECO:0007669"/>
    <property type="project" value="InterPro"/>
</dbReference>
<keyword evidence="1" id="KW-0812">Transmembrane</keyword>
<evidence type="ECO:0000259" key="2">
    <source>
        <dbReference type="Pfam" id="PF00892"/>
    </source>
</evidence>
<feature type="transmembrane region" description="Helical" evidence="1">
    <location>
        <begin position="105"/>
        <end position="126"/>
    </location>
</feature>
<feature type="transmembrane region" description="Helical" evidence="1">
    <location>
        <begin position="194"/>
        <end position="212"/>
    </location>
</feature>
<dbReference type="RefSeq" id="WP_090021098.1">
    <property type="nucleotide sequence ID" value="NZ_FNCE01000010.1"/>
</dbReference>
<feature type="transmembrane region" description="Helical" evidence="1">
    <location>
        <begin position="163"/>
        <end position="182"/>
    </location>
</feature>
<dbReference type="SUPFAM" id="SSF103481">
    <property type="entry name" value="Multidrug resistance efflux transporter EmrE"/>
    <property type="match status" value="1"/>
</dbReference>
<dbReference type="AlphaFoldDB" id="A0A1G7TPH1"/>
<feature type="transmembrane region" description="Helical" evidence="1">
    <location>
        <begin position="12"/>
        <end position="33"/>
    </location>
</feature>
<proteinExistence type="predicted"/>
<organism evidence="3 4">
    <name type="scientific">Limimonas halophila</name>
    <dbReference type="NCBI Taxonomy" id="1082479"/>
    <lineage>
        <taxon>Bacteria</taxon>
        <taxon>Pseudomonadati</taxon>
        <taxon>Pseudomonadota</taxon>
        <taxon>Alphaproteobacteria</taxon>
        <taxon>Rhodospirillales</taxon>
        <taxon>Rhodovibrionaceae</taxon>
        <taxon>Limimonas</taxon>
    </lineage>
</organism>
<feature type="transmembrane region" description="Helical" evidence="1">
    <location>
        <begin position="82"/>
        <end position="99"/>
    </location>
</feature>
<evidence type="ECO:0000256" key="1">
    <source>
        <dbReference type="SAM" id="Phobius"/>
    </source>
</evidence>
<reference evidence="3 4" key="1">
    <citation type="submission" date="2016-10" db="EMBL/GenBank/DDBJ databases">
        <authorList>
            <person name="de Groot N.N."/>
        </authorList>
    </citation>
    <scope>NUCLEOTIDE SEQUENCE [LARGE SCALE GENOMIC DNA]</scope>
    <source>
        <strain evidence="3 4">DSM 25584</strain>
    </source>
</reference>
<feature type="domain" description="EamA" evidence="2">
    <location>
        <begin position="21"/>
        <end position="150"/>
    </location>
</feature>
<protein>
    <submittedName>
        <fullName evidence="3">EamA-like transporter family protein</fullName>
    </submittedName>
</protein>
<accession>A0A1G7TPH1</accession>
<dbReference type="OrthoDB" id="9795732at2"/>
<gene>
    <name evidence="3" type="ORF">SAMN05216241_11014</name>
</gene>
<feature type="domain" description="EamA" evidence="2">
    <location>
        <begin position="165"/>
        <end position="296"/>
    </location>
</feature>
<dbReference type="EMBL" id="FNCE01000010">
    <property type="protein sequence ID" value="SDG37002.1"/>
    <property type="molecule type" value="Genomic_DNA"/>
</dbReference>
<dbReference type="STRING" id="1082479.SAMN05216241_11014"/>
<dbReference type="Proteomes" id="UP000199415">
    <property type="component" value="Unassembled WGS sequence"/>
</dbReference>
<feature type="transmembrane region" description="Helical" evidence="1">
    <location>
        <begin position="281"/>
        <end position="299"/>
    </location>
</feature>
<evidence type="ECO:0000313" key="4">
    <source>
        <dbReference type="Proteomes" id="UP000199415"/>
    </source>
</evidence>
<feature type="transmembrane region" description="Helical" evidence="1">
    <location>
        <begin position="133"/>
        <end position="151"/>
    </location>
</feature>
<sequence>MQRRILDGTAAWTASEIRAFAAAVFAVVLWGLLPVLREHAASVPAMQMTALALACAALVANLSGGQRETGESGSAHVDVRTWFVLSGALVGAIVFYFLGLNAAPAAQVTLITYIWPLMFVAASEVLTVGRVRAVVLLGALIAFAGAAVLIARDWDGGIVAGHAAGYAAGLASGACWTVYSLIVRGRQALGAGFFPRLFTLGALIAGALHLWIEPTAWPIAPEAMLIAAAIGAGPYGLAFIAWAHGIRYGPVRAVGALTYAVPIIASAFLVALGLAEPSWRLVVATLAVIAGVAVTSRGSRPKAA</sequence>
<name>A0A1G7TPH1_9PROT</name>
<keyword evidence="1" id="KW-0472">Membrane</keyword>
<keyword evidence="1" id="KW-1133">Transmembrane helix</keyword>
<feature type="transmembrane region" description="Helical" evidence="1">
    <location>
        <begin position="45"/>
        <end position="62"/>
    </location>
</feature>